<organism evidence="2 3">
    <name type="scientific">Caerostris darwini</name>
    <dbReference type="NCBI Taxonomy" id="1538125"/>
    <lineage>
        <taxon>Eukaryota</taxon>
        <taxon>Metazoa</taxon>
        <taxon>Ecdysozoa</taxon>
        <taxon>Arthropoda</taxon>
        <taxon>Chelicerata</taxon>
        <taxon>Arachnida</taxon>
        <taxon>Araneae</taxon>
        <taxon>Araneomorphae</taxon>
        <taxon>Entelegynae</taxon>
        <taxon>Araneoidea</taxon>
        <taxon>Araneidae</taxon>
        <taxon>Caerostris</taxon>
    </lineage>
</organism>
<feature type="compositionally biased region" description="Basic and acidic residues" evidence="1">
    <location>
        <begin position="14"/>
        <end position="44"/>
    </location>
</feature>
<accession>A0AAV4VLS9</accession>
<evidence type="ECO:0000313" key="2">
    <source>
        <dbReference type="EMBL" id="GIY70880.1"/>
    </source>
</evidence>
<evidence type="ECO:0000256" key="1">
    <source>
        <dbReference type="SAM" id="MobiDB-lite"/>
    </source>
</evidence>
<proteinExistence type="predicted"/>
<dbReference type="AlphaFoldDB" id="A0AAV4VLS9"/>
<feature type="region of interest" description="Disordered" evidence="1">
    <location>
        <begin position="1"/>
        <end position="49"/>
    </location>
</feature>
<keyword evidence="3" id="KW-1185">Reference proteome</keyword>
<dbReference type="EMBL" id="BPLQ01013243">
    <property type="protein sequence ID" value="GIY70880.1"/>
    <property type="molecule type" value="Genomic_DNA"/>
</dbReference>
<protein>
    <submittedName>
        <fullName evidence="2">Uncharacterized protein</fullName>
    </submittedName>
</protein>
<reference evidence="2 3" key="1">
    <citation type="submission" date="2021-06" db="EMBL/GenBank/DDBJ databases">
        <title>Caerostris darwini draft genome.</title>
        <authorList>
            <person name="Kono N."/>
            <person name="Arakawa K."/>
        </authorList>
    </citation>
    <scope>NUCLEOTIDE SEQUENCE [LARGE SCALE GENOMIC DNA]</scope>
</reference>
<sequence>MDKLTENLTNEQQEEIREDHEVRQSANSHKETAEETRLQNELREVRRRRSKDYSLADEALYYDPTKGYNKQKHVVIGKMNEISQFCGAKKFERRPEYAVGVEKYD</sequence>
<name>A0AAV4VLS9_9ARAC</name>
<feature type="compositionally biased region" description="Polar residues" evidence="1">
    <location>
        <begin position="1"/>
        <end position="11"/>
    </location>
</feature>
<dbReference type="Proteomes" id="UP001054837">
    <property type="component" value="Unassembled WGS sequence"/>
</dbReference>
<comment type="caution">
    <text evidence="2">The sequence shown here is derived from an EMBL/GenBank/DDBJ whole genome shotgun (WGS) entry which is preliminary data.</text>
</comment>
<evidence type="ECO:0000313" key="3">
    <source>
        <dbReference type="Proteomes" id="UP001054837"/>
    </source>
</evidence>
<gene>
    <name evidence="2" type="ORF">CDAR_530701</name>
</gene>